<accession>A0AAD7SX45</accession>
<feature type="compositionally biased region" description="Basic residues" evidence="1">
    <location>
        <begin position="1"/>
        <end position="12"/>
    </location>
</feature>
<reference evidence="2" key="1">
    <citation type="journal article" date="2023" name="Science">
        <title>Genome structures resolve the early diversification of teleost fishes.</title>
        <authorList>
            <person name="Parey E."/>
            <person name="Louis A."/>
            <person name="Montfort J."/>
            <person name="Bouchez O."/>
            <person name="Roques C."/>
            <person name="Iampietro C."/>
            <person name="Lluch J."/>
            <person name="Castinel A."/>
            <person name="Donnadieu C."/>
            <person name="Desvignes T."/>
            <person name="Floi Bucao C."/>
            <person name="Jouanno E."/>
            <person name="Wen M."/>
            <person name="Mejri S."/>
            <person name="Dirks R."/>
            <person name="Jansen H."/>
            <person name="Henkel C."/>
            <person name="Chen W.J."/>
            <person name="Zahm M."/>
            <person name="Cabau C."/>
            <person name="Klopp C."/>
            <person name="Thompson A.W."/>
            <person name="Robinson-Rechavi M."/>
            <person name="Braasch I."/>
            <person name="Lecointre G."/>
            <person name="Bobe J."/>
            <person name="Postlethwait J.H."/>
            <person name="Berthelot C."/>
            <person name="Roest Crollius H."/>
            <person name="Guiguen Y."/>
        </authorList>
    </citation>
    <scope>NUCLEOTIDE SEQUENCE</scope>
    <source>
        <strain evidence="2">NC1722</strain>
    </source>
</reference>
<proteinExistence type="predicted"/>
<name>A0AAD7SX45_9TELE</name>
<evidence type="ECO:0000313" key="3">
    <source>
        <dbReference type="Proteomes" id="UP001221898"/>
    </source>
</evidence>
<dbReference type="EMBL" id="JAINUG010000027">
    <property type="protein sequence ID" value="KAJ8410402.1"/>
    <property type="molecule type" value="Genomic_DNA"/>
</dbReference>
<comment type="caution">
    <text evidence="2">The sequence shown here is derived from an EMBL/GenBank/DDBJ whole genome shotgun (WGS) entry which is preliminary data.</text>
</comment>
<gene>
    <name evidence="2" type="ORF">AAFF_G00203830</name>
</gene>
<sequence>MGRVHSGRHRIPRGREDVQAVTMRRQRAASLKITPIVRFSRQPCAGLTQSRSGIGGATGHSWQGAMHGPGVFGWRLC</sequence>
<protein>
    <submittedName>
        <fullName evidence="2">Uncharacterized protein</fullName>
    </submittedName>
</protein>
<evidence type="ECO:0000256" key="1">
    <source>
        <dbReference type="SAM" id="MobiDB-lite"/>
    </source>
</evidence>
<organism evidence="2 3">
    <name type="scientific">Aldrovandia affinis</name>
    <dbReference type="NCBI Taxonomy" id="143900"/>
    <lineage>
        <taxon>Eukaryota</taxon>
        <taxon>Metazoa</taxon>
        <taxon>Chordata</taxon>
        <taxon>Craniata</taxon>
        <taxon>Vertebrata</taxon>
        <taxon>Euteleostomi</taxon>
        <taxon>Actinopterygii</taxon>
        <taxon>Neopterygii</taxon>
        <taxon>Teleostei</taxon>
        <taxon>Notacanthiformes</taxon>
        <taxon>Halosauridae</taxon>
        <taxon>Aldrovandia</taxon>
    </lineage>
</organism>
<dbReference type="AlphaFoldDB" id="A0AAD7SX45"/>
<dbReference type="Proteomes" id="UP001221898">
    <property type="component" value="Unassembled WGS sequence"/>
</dbReference>
<evidence type="ECO:0000313" key="2">
    <source>
        <dbReference type="EMBL" id="KAJ8410402.1"/>
    </source>
</evidence>
<feature type="region of interest" description="Disordered" evidence="1">
    <location>
        <begin position="1"/>
        <end position="21"/>
    </location>
</feature>
<keyword evidence="3" id="KW-1185">Reference proteome</keyword>